<keyword evidence="1" id="KW-0812">Transmembrane</keyword>
<keyword evidence="3" id="KW-1185">Reference proteome</keyword>
<dbReference type="RefSeq" id="WP_003471486.1">
    <property type="nucleotide sequence ID" value="NZ_APML01000053.1"/>
</dbReference>
<gene>
    <name evidence="2" type="ORF">J416_11652</name>
</gene>
<evidence type="ECO:0000313" key="2">
    <source>
        <dbReference type="EMBL" id="ENH96271.1"/>
    </source>
</evidence>
<proteinExistence type="predicted"/>
<sequence>MQYVIFSIIPLILIFLIGLNQWFFIRYSIDGTKLIFQRRFFFIVHKHTLDIQQIAFVYDITDWRERPKDAQMFGTPGGPYYQSLVFQMKHGDKHMIHIRNVGHLPDKLQAIHPDMPIHISRTFED</sequence>
<evidence type="ECO:0000256" key="1">
    <source>
        <dbReference type="SAM" id="Phobius"/>
    </source>
</evidence>
<feature type="transmembrane region" description="Helical" evidence="1">
    <location>
        <begin position="6"/>
        <end position="29"/>
    </location>
</feature>
<dbReference type="OrthoDB" id="9947524at2"/>
<accession>N4WSX5</accession>
<comment type="caution">
    <text evidence="2">The sequence shown here is derived from an EMBL/GenBank/DDBJ whole genome shotgun (WGS) entry which is preliminary data.</text>
</comment>
<dbReference type="PATRIC" id="fig|1308866.3.peg.2354"/>
<dbReference type="EMBL" id="APML01000053">
    <property type="protein sequence ID" value="ENH96271.1"/>
    <property type="molecule type" value="Genomic_DNA"/>
</dbReference>
<dbReference type="AlphaFoldDB" id="N4WSX5"/>
<evidence type="ECO:0000313" key="3">
    <source>
        <dbReference type="Proteomes" id="UP000012283"/>
    </source>
</evidence>
<evidence type="ECO:0008006" key="4">
    <source>
        <dbReference type="Google" id="ProtNLM"/>
    </source>
</evidence>
<organism evidence="2 3">
    <name type="scientific">Gracilibacillus halophilus YIM-C55.5</name>
    <dbReference type="NCBI Taxonomy" id="1308866"/>
    <lineage>
        <taxon>Bacteria</taxon>
        <taxon>Bacillati</taxon>
        <taxon>Bacillota</taxon>
        <taxon>Bacilli</taxon>
        <taxon>Bacillales</taxon>
        <taxon>Bacillaceae</taxon>
        <taxon>Gracilibacillus</taxon>
    </lineage>
</organism>
<keyword evidence="1" id="KW-1133">Transmembrane helix</keyword>
<dbReference type="Proteomes" id="UP000012283">
    <property type="component" value="Unassembled WGS sequence"/>
</dbReference>
<keyword evidence="1" id="KW-0472">Membrane</keyword>
<reference evidence="2 3" key="1">
    <citation type="submission" date="2013-03" db="EMBL/GenBank/DDBJ databases">
        <title>Draft genome sequence of Gracibacillus halophilus YIM-C55.5, a moderately halophilic and thermophilic organism from the Xiaochaidamu salt lake.</title>
        <authorList>
            <person name="Sugumar T."/>
            <person name="Polireddy D.R."/>
            <person name="Antony A."/>
            <person name="Madhava Y.R."/>
            <person name="Sivakumar N."/>
        </authorList>
    </citation>
    <scope>NUCLEOTIDE SEQUENCE [LARGE SCALE GENOMIC DNA]</scope>
    <source>
        <strain evidence="2 3">YIM-C55.5</strain>
    </source>
</reference>
<protein>
    <recommendedName>
        <fullName evidence="4">Bacterial Pleckstrin homology domain-containing protein</fullName>
    </recommendedName>
</protein>
<name>N4WSX5_9BACI</name>